<accession>A0A1D1Y0U7</accession>
<feature type="non-terminal residue" evidence="1">
    <location>
        <position position="1"/>
    </location>
</feature>
<dbReference type="AlphaFoldDB" id="A0A1D1Y0U7"/>
<sequence>TYPKLFTGAKYNKIINNMQHQFAQAIDLSNIPTMEEVLNGRLHLGQRSFGSENRILQDGITEKPFYSKRDKSYKESCISPRQIPLQTFQWSSQEISQDYRSN</sequence>
<protein>
    <submittedName>
        <fullName evidence="1">Isoleucine--tRNA ligase</fullName>
    </submittedName>
</protein>
<reference evidence="1" key="1">
    <citation type="submission" date="2015-07" db="EMBL/GenBank/DDBJ databases">
        <title>Transcriptome Assembly of Anthurium amnicola.</title>
        <authorList>
            <person name="Suzuki J."/>
        </authorList>
    </citation>
    <scope>NUCLEOTIDE SEQUENCE</scope>
</reference>
<proteinExistence type="predicted"/>
<dbReference type="EMBL" id="GDJX01019694">
    <property type="protein sequence ID" value="JAT48242.1"/>
    <property type="molecule type" value="Transcribed_RNA"/>
</dbReference>
<name>A0A1D1Y0U7_9ARAE</name>
<evidence type="ECO:0000313" key="1">
    <source>
        <dbReference type="EMBL" id="JAT48242.1"/>
    </source>
</evidence>
<feature type="non-terminal residue" evidence="1">
    <location>
        <position position="102"/>
    </location>
</feature>
<organism evidence="1">
    <name type="scientific">Anthurium amnicola</name>
    <dbReference type="NCBI Taxonomy" id="1678845"/>
    <lineage>
        <taxon>Eukaryota</taxon>
        <taxon>Viridiplantae</taxon>
        <taxon>Streptophyta</taxon>
        <taxon>Embryophyta</taxon>
        <taxon>Tracheophyta</taxon>
        <taxon>Spermatophyta</taxon>
        <taxon>Magnoliopsida</taxon>
        <taxon>Liliopsida</taxon>
        <taxon>Araceae</taxon>
        <taxon>Pothoideae</taxon>
        <taxon>Potheae</taxon>
        <taxon>Anthurium</taxon>
    </lineage>
</organism>
<gene>
    <name evidence="1" type="primary">ileS_10</name>
    <name evidence="1" type="ORF">g.133702</name>
</gene>
<keyword evidence="1" id="KW-0436">Ligase</keyword>
<dbReference type="GO" id="GO:0016874">
    <property type="term" value="F:ligase activity"/>
    <property type="evidence" value="ECO:0007669"/>
    <property type="project" value="UniProtKB-KW"/>
</dbReference>